<name>A0A8H2XW45_9AGAM</name>
<dbReference type="GO" id="GO:0008270">
    <property type="term" value="F:zinc ion binding"/>
    <property type="evidence" value="ECO:0007669"/>
    <property type="project" value="UniProtKB-KW"/>
</dbReference>
<feature type="region of interest" description="Disordered" evidence="5">
    <location>
        <begin position="206"/>
        <end position="234"/>
    </location>
</feature>
<dbReference type="PROSITE" id="PS00028">
    <property type="entry name" value="ZINC_FINGER_C2H2_1"/>
    <property type="match status" value="1"/>
</dbReference>
<evidence type="ECO:0000256" key="2">
    <source>
        <dbReference type="ARBA" id="ARBA00022771"/>
    </source>
</evidence>
<evidence type="ECO:0000259" key="6">
    <source>
        <dbReference type="PROSITE" id="PS50157"/>
    </source>
</evidence>
<reference evidence="7" key="1">
    <citation type="submission" date="2021-01" db="EMBL/GenBank/DDBJ databases">
        <authorList>
            <person name="Kaushik A."/>
        </authorList>
    </citation>
    <scope>NUCLEOTIDE SEQUENCE</scope>
    <source>
        <strain evidence="7">AG1-1C</strain>
    </source>
</reference>
<dbReference type="PANTHER" id="PTHR23235">
    <property type="entry name" value="KRUEPPEL-LIKE TRANSCRIPTION FACTOR"/>
    <property type="match status" value="1"/>
</dbReference>
<feature type="domain" description="C2H2-type" evidence="6">
    <location>
        <begin position="270"/>
        <end position="304"/>
    </location>
</feature>
<gene>
    <name evidence="7" type="ORF">RDB_LOCUS112473</name>
</gene>
<dbReference type="AlphaFoldDB" id="A0A8H2XW45"/>
<proteinExistence type="predicted"/>
<evidence type="ECO:0000256" key="3">
    <source>
        <dbReference type="ARBA" id="ARBA00022833"/>
    </source>
</evidence>
<dbReference type="InterPro" id="IPR013087">
    <property type="entry name" value="Znf_C2H2_type"/>
</dbReference>
<evidence type="ECO:0000313" key="7">
    <source>
        <dbReference type="EMBL" id="CAE6433207.1"/>
    </source>
</evidence>
<keyword evidence="1" id="KW-0479">Metal-binding</keyword>
<feature type="domain" description="C2H2-type" evidence="6">
    <location>
        <begin position="242"/>
        <end position="269"/>
    </location>
</feature>
<evidence type="ECO:0000313" key="8">
    <source>
        <dbReference type="Proteomes" id="UP000663846"/>
    </source>
</evidence>
<dbReference type="Proteomes" id="UP000663846">
    <property type="component" value="Unassembled WGS sequence"/>
</dbReference>
<dbReference type="InterPro" id="IPR036236">
    <property type="entry name" value="Znf_C2H2_sf"/>
</dbReference>
<dbReference type="SUPFAM" id="SSF57667">
    <property type="entry name" value="beta-beta-alpha zinc fingers"/>
    <property type="match status" value="1"/>
</dbReference>
<keyword evidence="2 4" id="KW-0863">Zinc-finger</keyword>
<protein>
    <recommendedName>
        <fullName evidence="6">C2H2-type domain-containing protein</fullName>
    </recommendedName>
</protein>
<dbReference type="EMBL" id="CAJMWS010000329">
    <property type="protein sequence ID" value="CAE6433207.1"/>
    <property type="molecule type" value="Genomic_DNA"/>
</dbReference>
<dbReference type="PROSITE" id="PS50157">
    <property type="entry name" value="ZINC_FINGER_C2H2_2"/>
    <property type="match status" value="2"/>
</dbReference>
<dbReference type="Gene3D" id="3.30.160.60">
    <property type="entry name" value="Classic Zinc Finger"/>
    <property type="match status" value="2"/>
</dbReference>
<sequence length="317" mass="35472">MQLDSSKLQIASGSVVNLIASHLNAVKWMGTLSFFKRARAVLTYHQSPLSFLYFLSATMPMCTYPTFESSLPMYEDVHCANNQLRTFRPSIGANNMQFGTDAFQPVSFEPMLPGEWLPPATDNFQWAPALNPSNTAWDVTQSSYSSSYASSPGSNYDPFGLMPGFACEASPDFEAYSPPSTATSEVELPSAFDHFPATSAKSLPIVPPVVPSSSRETPPAPSRRARRPSKEHSKNIIDDRKYQCDFCPVQMARLHDINRHMRIHTGVHPYACIGCGETFRRTDARTRHWCKQPECFKIHSAKAPASKVRFQVRRRIP</sequence>
<keyword evidence="3" id="KW-0862">Zinc</keyword>
<comment type="caution">
    <text evidence="7">The sequence shown here is derived from an EMBL/GenBank/DDBJ whole genome shotgun (WGS) entry which is preliminary data.</text>
</comment>
<evidence type="ECO:0000256" key="1">
    <source>
        <dbReference type="ARBA" id="ARBA00022723"/>
    </source>
</evidence>
<evidence type="ECO:0000256" key="5">
    <source>
        <dbReference type="SAM" id="MobiDB-lite"/>
    </source>
</evidence>
<organism evidence="7 8">
    <name type="scientific">Rhizoctonia solani</name>
    <dbReference type="NCBI Taxonomy" id="456999"/>
    <lineage>
        <taxon>Eukaryota</taxon>
        <taxon>Fungi</taxon>
        <taxon>Dikarya</taxon>
        <taxon>Basidiomycota</taxon>
        <taxon>Agaricomycotina</taxon>
        <taxon>Agaricomycetes</taxon>
        <taxon>Cantharellales</taxon>
        <taxon>Ceratobasidiaceae</taxon>
        <taxon>Rhizoctonia</taxon>
    </lineage>
</organism>
<evidence type="ECO:0000256" key="4">
    <source>
        <dbReference type="PROSITE-ProRule" id="PRU00042"/>
    </source>
</evidence>
<accession>A0A8H2XW45</accession>